<accession>A0A7T6Z6Y9</accession>
<proteinExistence type="predicted"/>
<dbReference type="KEGG" id="scia:HUG15_01410"/>
<evidence type="ECO:0000313" key="2">
    <source>
        <dbReference type="Proteomes" id="UP000595823"/>
    </source>
</evidence>
<gene>
    <name evidence="1" type="ORF">HUG15_01410</name>
</gene>
<protein>
    <submittedName>
        <fullName evidence="1">Uncharacterized protein</fullName>
    </submittedName>
</protein>
<sequence>MQFCLEKYGVNRGIYNTIDEWFYDQGIEDIIERRKEILRFLEFVENQYEKKNEKRKFGKGGLKISLQDYYFPSYKGVTSKVV</sequence>
<name>A0A7T6Z6Y9_9BACI</name>
<keyword evidence="2" id="KW-1185">Reference proteome</keyword>
<reference evidence="1 2" key="1">
    <citation type="submission" date="2020-06" db="EMBL/GenBank/DDBJ databases">
        <title>Genomic analysis of Salicibibacter sp. NKC5-3.</title>
        <authorList>
            <person name="Oh Y.J."/>
        </authorList>
    </citation>
    <scope>NUCLEOTIDE SEQUENCE [LARGE SCALE GENOMIC DNA]</scope>
    <source>
        <strain evidence="1 2">NKC5-3</strain>
    </source>
</reference>
<dbReference type="EMBL" id="CP054705">
    <property type="protein sequence ID" value="QQK78135.1"/>
    <property type="molecule type" value="Genomic_DNA"/>
</dbReference>
<organism evidence="1 2">
    <name type="scientific">Salicibibacter cibarius</name>
    <dbReference type="NCBI Taxonomy" id="2743000"/>
    <lineage>
        <taxon>Bacteria</taxon>
        <taxon>Bacillati</taxon>
        <taxon>Bacillota</taxon>
        <taxon>Bacilli</taxon>
        <taxon>Bacillales</taxon>
        <taxon>Bacillaceae</taxon>
        <taxon>Salicibibacter</taxon>
    </lineage>
</organism>
<dbReference type="AlphaFoldDB" id="A0A7T6Z6Y9"/>
<dbReference type="Proteomes" id="UP000595823">
    <property type="component" value="Chromosome"/>
</dbReference>
<evidence type="ECO:0000313" key="1">
    <source>
        <dbReference type="EMBL" id="QQK78135.1"/>
    </source>
</evidence>